<evidence type="ECO:0000313" key="3">
    <source>
        <dbReference type="Proteomes" id="UP000294678"/>
    </source>
</evidence>
<dbReference type="RefSeq" id="WP_134112533.1">
    <property type="nucleotide sequence ID" value="NZ_SOBG01000002.1"/>
</dbReference>
<reference evidence="2 3" key="1">
    <citation type="submission" date="2019-03" db="EMBL/GenBank/DDBJ databases">
        <title>Genomic Encyclopedia of Type Strains, Phase IV (KMG-IV): sequencing the most valuable type-strain genomes for metagenomic binning, comparative biology and taxonomic classification.</title>
        <authorList>
            <person name="Goeker M."/>
        </authorList>
    </citation>
    <scope>NUCLEOTIDE SEQUENCE [LARGE SCALE GENOMIC DNA]</scope>
    <source>
        <strain evidence="2 3">DSM 100055</strain>
    </source>
</reference>
<organism evidence="2 3">
    <name type="scientific">Hypnocyclicus thermotrophus</name>
    <dbReference type="NCBI Taxonomy" id="1627895"/>
    <lineage>
        <taxon>Bacteria</taxon>
        <taxon>Fusobacteriati</taxon>
        <taxon>Fusobacteriota</taxon>
        <taxon>Fusobacteriia</taxon>
        <taxon>Fusobacteriales</taxon>
        <taxon>Fusobacteriaceae</taxon>
        <taxon>Hypnocyclicus</taxon>
    </lineage>
</organism>
<dbReference type="InterPro" id="IPR007492">
    <property type="entry name" value="LytTR_DNA-bd_dom"/>
</dbReference>
<comment type="caution">
    <text evidence="2">The sequence shown here is derived from an EMBL/GenBank/DDBJ whole genome shotgun (WGS) entry which is preliminary data.</text>
</comment>
<dbReference type="GO" id="GO:0000156">
    <property type="term" value="F:phosphorelay response regulator activity"/>
    <property type="evidence" value="ECO:0007669"/>
    <property type="project" value="InterPro"/>
</dbReference>
<keyword evidence="3" id="KW-1185">Reference proteome</keyword>
<evidence type="ECO:0000259" key="1">
    <source>
        <dbReference type="PROSITE" id="PS50930"/>
    </source>
</evidence>
<feature type="domain" description="HTH LytTR-type" evidence="1">
    <location>
        <begin position="78"/>
        <end position="185"/>
    </location>
</feature>
<proteinExistence type="predicted"/>
<dbReference type="Gene3D" id="2.40.50.40">
    <property type="match status" value="1"/>
</dbReference>
<dbReference type="PANTHER" id="PTHR37299:SF4">
    <property type="entry name" value="TRANSCRIPTIONAL REGULATOR"/>
    <property type="match status" value="1"/>
</dbReference>
<dbReference type="GO" id="GO:0003677">
    <property type="term" value="F:DNA binding"/>
    <property type="evidence" value="ECO:0007669"/>
    <property type="project" value="InterPro"/>
</dbReference>
<dbReference type="AlphaFoldDB" id="A0AA46DZQ9"/>
<dbReference type="PANTHER" id="PTHR37299">
    <property type="entry name" value="TRANSCRIPTIONAL REGULATOR-RELATED"/>
    <property type="match status" value="1"/>
</dbReference>
<gene>
    <name evidence="2" type="ORF">EV215_0634</name>
</gene>
<dbReference type="Proteomes" id="UP000294678">
    <property type="component" value="Unassembled WGS sequence"/>
</dbReference>
<sequence length="185" mass="22328">MKIKLICDENKKENYIKKIIEKGFEIVENSKILLVEKGYENKIKNDIYIVFNENNFEKIFELIKIIQNQKIIRNEKFITVKNAENFELIKYEKIQYFVADRNKIFCVVENNKKFYEVKEKLYYLEKTLDSKMFIRVSKSHIVNVLNIKEIVPWFNSKLIIKFKGTNKTVEVTRSYLKDFKKFLGI</sequence>
<dbReference type="Gene3D" id="2.20.25.10">
    <property type="match status" value="1"/>
</dbReference>
<dbReference type="SMART" id="SM00850">
    <property type="entry name" value="LytTR"/>
    <property type="match status" value="1"/>
</dbReference>
<dbReference type="EMBL" id="SOBG01000002">
    <property type="protein sequence ID" value="TDT71942.1"/>
    <property type="molecule type" value="Genomic_DNA"/>
</dbReference>
<accession>A0AA46DZQ9</accession>
<name>A0AA46DZQ9_9FUSO</name>
<evidence type="ECO:0000313" key="2">
    <source>
        <dbReference type="EMBL" id="TDT71942.1"/>
    </source>
</evidence>
<dbReference type="InterPro" id="IPR046947">
    <property type="entry name" value="LytR-like"/>
</dbReference>
<dbReference type="Pfam" id="PF04397">
    <property type="entry name" value="LytTR"/>
    <property type="match status" value="1"/>
</dbReference>
<protein>
    <submittedName>
        <fullName evidence="2">LytTR family transcriptional regulator</fullName>
    </submittedName>
</protein>
<dbReference type="PROSITE" id="PS50930">
    <property type="entry name" value="HTH_LYTTR"/>
    <property type="match status" value="1"/>
</dbReference>